<dbReference type="NCBIfam" id="NF006089">
    <property type="entry name" value="PRK08241.1"/>
    <property type="match status" value="1"/>
</dbReference>
<dbReference type="Pfam" id="PF04542">
    <property type="entry name" value="Sigma70_r2"/>
    <property type="match status" value="1"/>
</dbReference>
<dbReference type="InterPro" id="IPR036388">
    <property type="entry name" value="WH-like_DNA-bd_sf"/>
</dbReference>
<dbReference type="Pfam" id="PF08281">
    <property type="entry name" value="Sigma70_r4_2"/>
    <property type="match status" value="1"/>
</dbReference>
<dbReference type="InterPro" id="IPR014305">
    <property type="entry name" value="RNA_pol_sigma-G_actinobac"/>
</dbReference>
<dbReference type="SUPFAM" id="SSF88946">
    <property type="entry name" value="Sigma2 domain of RNA polymerase sigma factors"/>
    <property type="match status" value="1"/>
</dbReference>
<dbReference type="InterPro" id="IPR013249">
    <property type="entry name" value="RNA_pol_sigma70_r4_t2"/>
</dbReference>
<dbReference type="Pfam" id="PF12680">
    <property type="entry name" value="SnoaL_2"/>
    <property type="match status" value="1"/>
</dbReference>
<dbReference type="SUPFAM" id="SSF88659">
    <property type="entry name" value="Sigma3 and sigma4 domains of RNA polymerase sigma factors"/>
    <property type="match status" value="1"/>
</dbReference>
<keyword evidence="3" id="KW-0805">Transcription regulation</keyword>
<dbReference type="Gene3D" id="1.10.1740.10">
    <property type="match status" value="1"/>
</dbReference>
<feature type="domain" description="RNA polymerase sigma factor 70 region 4 type 2" evidence="8">
    <location>
        <begin position="150"/>
        <end position="200"/>
    </location>
</feature>
<feature type="domain" description="SnoaL-like" evidence="9">
    <location>
        <begin position="226"/>
        <end position="322"/>
    </location>
</feature>
<dbReference type="SUPFAM" id="SSF54427">
    <property type="entry name" value="NTF2-like"/>
    <property type="match status" value="1"/>
</dbReference>
<evidence type="ECO:0000313" key="11">
    <source>
        <dbReference type="Proteomes" id="UP001501490"/>
    </source>
</evidence>
<proteinExistence type="inferred from homology"/>
<reference evidence="11" key="1">
    <citation type="journal article" date="2019" name="Int. J. Syst. Evol. Microbiol.">
        <title>The Global Catalogue of Microorganisms (GCM) 10K type strain sequencing project: providing services to taxonomists for standard genome sequencing and annotation.</title>
        <authorList>
            <consortium name="The Broad Institute Genomics Platform"/>
            <consortium name="The Broad Institute Genome Sequencing Center for Infectious Disease"/>
            <person name="Wu L."/>
            <person name="Ma J."/>
        </authorList>
    </citation>
    <scope>NUCLEOTIDE SEQUENCE [LARGE SCALE GENOMIC DNA]</scope>
    <source>
        <strain evidence="11">JCM 16929</strain>
    </source>
</reference>
<name>A0ABP6ZHS1_9ACTN</name>
<dbReference type="InterPro" id="IPR014284">
    <property type="entry name" value="RNA_pol_sigma-70_dom"/>
</dbReference>
<feature type="domain" description="RNA polymerase sigma-70 region 2" evidence="7">
    <location>
        <begin position="32"/>
        <end position="100"/>
    </location>
</feature>
<dbReference type="Gene3D" id="1.10.10.10">
    <property type="entry name" value="Winged helix-like DNA-binding domain superfamily/Winged helix DNA-binding domain"/>
    <property type="match status" value="1"/>
</dbReference>
<dbReference type="NCBIfam" id="TIGR02937">
    <property type="entry name" value="sigma70-ECF"/>
    <property type="match status" value="1"/>
</dbReference>
<accession>A0ABP6ZHS1</accession>
<dbReference type="RefSeq" id="WP_344801965.1">
    <property type="nucleotide sequence ID" value="NZ_BAABAB010000006.1"/>
</dbReference>
<evidence type="ECO:0000256" key="3">
    <source>
        <dbReference type="ARBA" id="ARBA00023015"/>
    </source>
</evidence>
<feature type="compositionally biased region" description="Basic and acidic residues" evidence="6">
    <location>
        <begin position="1"/>
        <end position="12"/>
    </location>
</feature>
<comment type="similarity">
    <text evidence="1">Belongs to the sigma-70 factor family. ECF subfamily.</text>
</comment>
<dbReference type="InterPro" id="IPR032710">
    <property type="entry name" value="NTF2-like_dom_sf"/>
</dbReference>
<evidence type="ECO:0000256" key="4">
    <source>
        <dbReference type="ARBA" id="ARBA00023082"/>
    </source>
</evidence>
<keyword evidence="11" id="KW-1185">Reference proteome</keyword>
<protein>
    <submittedName>
        <fullName evidence="10">Sigma-70 family RNA polymerase sigma factor</fullName>
    </submittedName>
</protein>
<dbReference type="InterPro" id="IPR037401">
    <property type="entry name" value="SnoaL-like"/>
</dbReference>
<evidence type="ECO:0000313" key="10">
    <source>
        <dbReference type="EMBL" id="GAA3610112.1"/>
    </source>
</evidence>
<feature type="region of interest" description="Disordered" evidence="6">
    <location>
        <begin position="1"/>
        <end position="21"/>
    </location>
</feature>
<dbReference type="PANTHER" id="PTHR43133">
    <property type="entry name" value="RNA POLYMERASE ECF-TYPE SIGMA FACTO"/>
    <property type="match status" value="1"/>
</dbReference>
<dbReference type="Proteomes" id="UP001501490">
    <property type="component" value="Unassembled WGS sequence"/>
</dbReference>
<evidence type="ECO:0000259" key="9">
    <source>
        <dbReference type="Pfam" id="PF12680"/>
    </source>
</evidence>
<comment type="subunit">
    <text evidence="2">Interacts transiently with the RNA polymerase catalytic core formed by RpoA, RpoB, RpoC and RpoZ (2 alpha, 1 beta, 1 beta' and 1 omega subunit) to form the RNA polymerase holoenzyme that can initiate transcription.</text>
</comment>
<evidence type="ECO:0000256" key="6">
    <source>
        <dbReference type="SAM" id="MobiDB-lite"/>
    </source>
</evidence>
<dbReference type="NCBIfam" id="TIGR02960">
    <property type="entry name" value="SigX5"/>
    <property type="match status" value="1"/>
</dbReference>
<dbReference type="InterPro" id="IPR007627">
    <property type="entry name" value="RNA_pol_sigma70_r2"/>
</dbReference>
<evidence type="ECO:0000256" key="5">
    <source>
        <dbReference type="ARBA" id="ARBA00023163"/>
    </source>
</evidence>
<dbReference type="PANTHER" id="PTHR43133:SF65">
    <property type="entry name" value="ECF RNA POLYMERASE SIGMA FACTOR SIGG"/>
    <property type="match status" value="1"/>
</dbReference>
<keyword evidence="5" id="KW-0804">Transcription</keyword>
<evidence type="ECO:0000259" key="7">
    <source>
        <dbReference type="Pfam" id="PF04542"/>
    </source>
</evidence>
<dbReference type="InterPro" id="IPR013325">
    <property type="entry name" value="RNA_pol_sigma_r2"/>
</dbReference>
<sequence length="348" mass="37951">MNPETRPDHDSGPEPDDLAGAQQGDAEAFDRLVAPLRPALHAHCYRMLGSAHDADDALQEALLRAWRKIAGFEGRSSLRSWLYSVATRCCLDQLAGRRRRALPMDLSPASERVVTNDVPLSEVSWLGPYPDRLLEDPATRVEERAGIELAFVAALQHLPGNQRAALVLFDVVGFNAAEIATIMDTSVASVNSSLQRARAAVAARIPARSQQETLDDLGDGRRRAVVAAYARALERGDIEALIGLLTADVTWSMPPLPHWYAGLGSVREFARRVPMTCGAWRHRPTSANGQPAVACYLRPAGEDGYRGWAINVLTLRDERIAAITSFIGEDQFRLLGLPVELPPVAAGR</sequence>
<organism evidence="10 11">
    <name type="scientific">Microlunatus ginsengisoli</name>
    <dbReference type="NCBI Taxonomy" id="363863"/>
    <lineage>
        <taxon>Bacteria</taxon>
        <taxon>Bacillati</taxon>
        <taxon>Actinomycetota</taxon>
        <taxon>Actinomycetes</taxon>
        <taxon>Propionibacteriales</taxon>
        <taxon>Propionibacteriaceae</taxon>
        <taxon>Microlunatus</taxon>
    </lineage>
</organism>
<evidence type="ECO:0000259" key="8">
    <source>
        <dbReference type="Pfam" id="PF08281"/>
    </source>
</evidence>
<dbReference type="Gene3D" id="3.10.450.50">
    <property type="match status" value="1"/>
</dbReference>
<dbReference type="InterPro" id="IPR013324">
    <property type="entry name" value="RNA_pol_sigma_r3/r4-like"/>
</dbReference>
<keyword evidence="4" id="KW-0731">Sigma factor</keyword>
<gene>
    <name evidence="10" type="ORF">GCM10022236_09740</name>
</gene>
<evidence type="ECO:0000256" key="1">
    <source>
        <dbReference type="ARBA" id="ARBA00010641"/>
    </source>
</evidence>
<dbReference type="InterPro" id="IPR039425">
    <property type="entry name" value="RNA_pol_sigma-70-like"/>
</dbReference>
<evidence type="ECO:0000256" key="2">
    <source>
        <dbReference type="ARBA" id="ARBA00011344"/>
    </source>
</evidence>
<comment type="caution">
    <text evidence="10">The sequence shown here is derived from an EMBL/GenBank/DDBJ whole genome shotgun (WGS) entry which is preliminary data.</text>
</comment>
<dbReference type="EMBL" id="BAABAB010000006">
    <property type="protein sequence ID" value="GAA3610112.1"/>
    <property type="molecule type" value="Genomic_DNA"/>
</dbReference>